<organism evidence="1 2">
    <name type="scientific">Pyrocoelia pectoralis</name>
    <dbReference type="NCBI Taxonomy" id="417401"/>
    <lineage>
        <taxon>Eukaryota</taxon>
        <taxon>Metazoa</taxon>
        <taxon>Ecdysozoa</taxon>
        <taxon>Arthropoda</taxon>
        <taxon>Hexapoda</taxon>
        <taxon>Insecta</taxon>
        <taxon>Pterygota</taxon>
        <taxon>Neoptera</taxon>
        <taxon>Endopterygota</taxon>
        <taxon>Coleoptera</taxon>
        <taxon>Polyphaga</taxon>
        <taxon>Elateriformia</taxon>
        <taxon>Elateroidea</taxon>
        <taxon>Lampyridae</taxon>
        <taxon>Lampyrinae</taxon>
        <taxon>Pyrocoelia</taxon>
    </lineage>
</organism>
<accession>A0AAN7ZI80</accession>
<name>A0AAN7ZI80_9COLE</name>
<comment type="caution">
    <text evidence="1">The sequence shown here is derived from an EMBL/GenBank/DDBJ whole genome shotgun (WGS) entry which is preliminary data.</text>
</comment>
<dbReference type="PANTHER" id="PTHR10773">
    <property type="entry name" value="DNA-DIRECTED RNA POLYMERASES I, II, AND III SUBUNIT RPABC2"/>
    <property type="match status" value="1"/>
</dbReference>
<dbReference type="AlphaFoldDB" id="A0AAN7ZI80"/>
<dbReference type="EMBL" id="JAVRBK010000002">
    <property type="protein sequence ID" value="KAK5647960.1"/>
    <property type="molecule type" value="Genomic_DNA"/>
</dbReference>
<dbReference type="Proteomes" id="UP001329430">
    <property type="component" value="Chromosome 2"/>
</dbReference>
<dbReference type="PANTHER" id="PTHR10773:SF19">
    <property type="match status" value="1"/>
</dbReference>
<gene>
    <name evidence="1" type="ORF">RI129_002852</name>
</gene>
<sequence>MYVYALMKYPNIESITHKFLIMGHTQNEGDSAHSIIERQIKRSLKSGPIFLPAQYAELIKCAKKTGKPYFVKERSFTDFFDLKALNEQIGTFDGRTNNTEDKLTDFKIIKIEREDPFKIKYKTTYAQEDFHVWTIKKPRAKVNKKDQLKLQPLYKNKIKLPDKKKNGLLELCAKKHIPIYHHEFYSNL</sequence>
<reference evidence="1 2" key="1">
    <citation type="journal article" date="2024" name="Insects">
        <title>An Improved Chromosome-Level Genome Assembly of the Firefly Pyrocoelia pectoralis.</title>
        <authorList>
            <person name="Fu X."/>
            <person name="Meyer-Rochow V.B."/>
            <person name="Ballantyne L."/>
            <person name="Zhu X."/>
        </authorList>
    </citation>
    <scope>NUCLEOTIDE SEQUENCE [LARGE SCALE GENOMIC DNA]</scope>
    <source>
        <strain evidence="1">XCY_ONT2</strain>
    </source>
</reference>
<evidence type="ECO:0000313" key="2">
    <source>
        <dbReference type="Proteomes" id="UP001329430"/>
    </source>
</evidence>
<proteinExistence type="predicted"/>
<protein>
    <submittedName>
        <fullName evidence="1">Uncharacterized protein</fullName>
    </submittedName>
</protein>
<keyword evidence="2" id="KW-1185">Reference proteome</keyword>
<evidence type="ECO:0000313" key="1">
    <source>
        <dbReference type="EMBL" id="KAK5647960.1"/>
    </source>
</evidence>